<reference evidence="3" key="1">
    <citation type="journal article" date="2019" name="Int. J. Syst. Evol. Microbiol.">
        <title>The Global Catalogue of Microorganisms (GCM) 10K type strain sequencing project: providing services to taxonomists for standard genome sequencing and annotation.</title>
        <authorList>
            <consortium name="The Broad Institute Genomics Platform"/>
            <consortium name="The Broad Institute Genome Sequencing Center for Infectious Disease"/>
            <person name="Wu L."/>
            <person name="Ma J."/>
        </authorList>
    </citation>
    <scope>NUCLEOTIDE SEQUENCE [LARGE SCALE GENOMIC DNA]</scope>
    <source>
        <strain evidence="3">JCM 17458</strain>
    </source>
</reference>
<evidence type="ECO:0000256" key="1">
    <source>
        <dbReference type="ARBA" id="ARBA00022679"/>
    </source>
</evidence>
<dbReference type="InterPro" id="IPR050483">
    <property type="entry name" value="CoA-transferase_III_domain"/>
</dbReference>
<dbReference type="EMBL" id="BAABAZ010000004">
    <property type="protein sequence ID" value="GAA4283485.1"/>
    <property type="molecule type" value="Genomic_DNA"/>
</dbReference>
<evidence type="ECO:0000313" key="2">
    <source>
        <dbReference type="EMBL" id="GAA4283485.1"/>
    </source>
</evidence>
<dbReference type="Gene3D" id="3.30.1540.10">
    <property type="entry name" value="formyl-coa transferase, domain 3"/>
    <property type="match status" value="1"/>
</dbReference>
<dbReference type="InterPro" id="IPR044855">
    <property type="entry name" value="CoA-Trfase_III_dom3_sf"/>
</dbReference>
<accession>A0ABP8EHZ1</accession>
<dbReference type="InterPro" id="IPR023606">
    <property type="entry name" value="CoA-Trfase_III_dom_1_sf"/>
</dbReference>
<dbReference type="InterPro" id="IPR003673">
    <property type="entry name" value="CoA-Trfase_fam_III"/>
</dbReference>
<comment type="caution">
    <text evidence="2">The sequence shown here is derived from an EMBL/GenBank/DDBJ whole genome shotgun (WGS) entry which is preliminary data.</text>
</comment>
<dbReference type="PANTHER" id="PTHR48207:SF3">
    <property type="entry name" value="SUCCINATE--HYDROXYMETHYLGLUTARATE COA-TRANSFERASE"/>
    <property type="match status" value="1"/>
</dbReference>
<organism evidence="2 3">
    <name type="scientific">Brevibacterium daeguense</name>
    <dbReference type="NCBI Taxonomy" id="909936"/>
    <lineage>
        <taxon>Bacteria</taxon>
        <taxon>Bacillati</taxon>
        <taxon>Actinomycetota</taxon>
        <taxon>Actinomycetes</taxon>
        <taxon>Micrococcales</taxon>
        <taxon>Brevibacteriaceae</taxon>
        <taxon>Brevibacterium</taxon>
    </lineage>
</organism>
<gene>
    <name evidence="2" type="ORF">GCM10022261_10160</name>
</gene>
<evidence type="ECO:0000313" key="3">
    <source>
        <dbReference type="Proteomes" id="UP001501586"/>
    </source>
</evidence>
<dbReference type="Gene3D" id="3.40.50.10540">
    <property type="entry name" value="Crotonobetainyl-coa:carnitine coa-transferase, domain 1"/>
    <property type="match status" value="1"/>
</dbReference>
<keyword evidence="1" id="KW-0808">Transferase</keyword>
<name>A0ABP8EHZ1_9MICO</name>
<sequence length="409" mass="43850">MDQKAQELREMFGRTGSGPLAGILVADFARVLAGPYATMLLADLGATVIKVEGPGGDDTRIWKPPVRGEDATYYLSVNRNKVDVVLDFNDEGDLALAQELARRADVVVENFKPGGLAKFGLDYESVSRANPNVIYSSVTGFGPNNPQPGYDLLVQGLSGFMSLTGEPDGPPFRAGVAIFDVMTGLHTTVGILAALQHRTNTGEGQKVDTNLLSSALSGLVNQTSAYVAGGVVPHRMGNEHPSLYPYQPMPTADGDLIIACGNDRQFKVLATVLDRPEWLADDRFATAGPRNTNRKLLEPVLIEALSHKSAQEWYELLTAGGLPCAPINTIEQGVQLAERIGLEPVVEVTTGDRTVPTVRNPIFLSKSPVSYDLAPPELGQDSELVRQWLGQDYQRGDEGAAAEASPAGR</sequence>
<keyword evidence="3" id="KW-1185">Reference proteome</keyword>
<proteinExistence type="predicted"/>
<protein>
    <submittedName>
        <fullName evidence="2">CaiB/BaiF CoA-transferase family protein</fullName>
    </submittedName>
</protein>
<dbReference type="Proteomes" id="UP001501586">
    <property type="component" value="Unassembled WGS sequence"/>
</dbReference>
<dbReference type="PANTHER" id="PTHR48207">
    <property type="entry name" value="SUCCINATE--HYDROXYMETHYLGLUTARATE COA-TRANSFERASE"/>
    <property type="match status" value="1"/>
</dbReference>
<dbReference type="SUPFAM" id="SSF89796">
    <property type="entry name" value="CoA-transferase family III (CaiB/BaiF)"/>
    <property type="match status" value="1"/>
</dbReference>
<dbReference type="Pfam" id="PF02515">
    <property type="entry name" value="CoA_transf_3"/>
    <property type="match status" value="1"/>
</dbReference>